<reference evidence="1 2" key="1">
    <citation type="submission" date="2021-06" db="EMBL/GenBank/DDBJ databases">
        <title>Caerostris extrusa draft genome.</title>
        <authorList>
            <person name="Kono N."/>
            <person name="Arakawa K."/>
        </authorList>
    </citation>
    <scope>NUCLEOTIDE SEQUENCE [LARGE SCALE GENOMIC DNA]</scope>
</reference>
<name>A0AAV4Q6R3_CAEEX</name>
<dbReference type="Proteomes" id="UP001054945">
    <property type="component" value="Unassembled WGS sequence"/>
</dbReference>
<evidence type="ECO:0000313" key="1">
    <source>
        <dbReference type="EMBL" id="GIY05708.1"/>
    </source>
</evidence>
<evidence type="ECO:0000313" key="2">
    <source>
        <dbReference type="Proteomes" id="UP001054945"/>
    </source>
</evidence>
<dbReference type="AlphaFoldDB" id="A0AAV4Q6R3"/>
<gene>
    <name evidence="1" type="ORF">CEXT_459221</name>
</gene>
<keyword evidence="2" id="KW-1185">Reference proteome</keyword>
<dbReference type="EMBL" id="BPLR01005872">
    <property type="protein sequence ID" value="GIY05708.1"/>
    <property type="molecule type" value="Genomic_DNA"/>
</dbReference>
<accession>A0AAV4Q6R3</accession>
<protein>
    <submittedName>
        <fullName evidence="1">Uncharacterized protein</fullName>
    </submittedName>
</protein>
<proteinExistence type="predicted"/>
<organism evidence="1 2">
    <name type="scientific">Caerostris extrusa</name>
    <name type="common">Bark spider</name>
    <name type="synonym">Caerostris bankana</name>
    <dbReference type="NCBI Taxonomy" id="172846"/>
    <lineage>
        <taxon>Eukaryota</taxon>
        <taxon>Metazoa</taxon>
        <taxon>Ecdysozoa</taxon>
        <taxon>Arthropoda</taxon>
        <taxon>Chelicerata</taxon>
        <taxon>Arachnida</taxon>
        <taxon>Araneae</taxon>
        <taxon>Araneomorphae</taxon>
        <taxon>Entelegynae</taxon>
        <taxon>Araneoidea</taxon>
        <taxon>Araneidae</taxon>
        <taxon>Caerostris</taxon>
    </lineage>
</organism>
<comment type="caution">
    <text evidence="1">The sequence shown here is derived from an EMBL/GenBank/DDBJ whole genome shotgun (WGS) entry which is preliminary data.</text>
</comment>
<sequence length="90" mass="10315">MWSIEIDHSLWESLWSRSVSCVVYCSQRCGAYLLRNELRDKNKHILTSIRLTDSICSCIESLWLGKVFCLPPGVLSSLPTSRARVCPNRE</sequence>